<dbReference type="SUPFAM" id="SSF81296">
    <property type="entry name" value="E set domains"/>
    <property type="match status" value="1"/>
</dbReference>
<feature type="domain" description="AMP-activated protein kinase glycogen-binding" evidence="2">
    <location>
        <begin position="55"/>
        <end position="132"/>
    </location>
</feature>
<gene>
    <name evidence="3" type="ORF">GSBLH_T00007103001</name>
</gene>
<evidence type="ECO:0000313" key="3">
    <source>
        <dbReference type="EMBL" id="CBK23018.2"/>
    </source>
</evidence>
<dbReference type="AlphaFoldDB" id="D8M4M9"/>
<dbReference type="CDD" id="cd02859">
    <property type="entry name" value="E_set_AMPKbeta_like_N"/>
    <property type="match status" value="1"/>
</dbReference>
<organism evidence="3">
    <name type="scientific">Blastocystis hominis</name>
    <dbReference type="NCBI Taxonomy" id="12968"/>
    <lineage>
        <taxon>Eukaryota</taxon>
        <taxon>Sar</taxon>
        <taxon>Stramenopiles</taxon>
        <taxon>Bigyra</taxon>
        <taxon>Opalozoa</taxon>
        <taxon>Opalinata</taxon>
        <taxon>Blastocystidae</taxon>
        <taxon>Blastocystis</taxon>
    </lineage>
</organism>
<dbReference type="GeneID" id="24923227"/>
<name>D8M4M9_BLAHO</name>
<protein>
    <recommendedName>
        <fullName evidence="2">AMP-activated protein kinase glycogen-binding domain-containing protein</fullName>
    </recommendedName>
</protein>
<dbReference type="RefSeq" id="XP_012897066.1">
    <property type="nucleotide sequence ID" value="XM_013041612.1"/>
</dbReference>
<evidence type="ECO:0000259" key="2">
    <source>
        <dbReference type="Pfam" id="PF16561"/>
    </source>
</evidence>
<sequence>MGSEAIVTNEESVGNEKETMKLPPTNKEKTWEPHYAARVRRKVVSFHYEASSFITEVYLIGSFNHWDTKRDKMVLRRSENGLNIFELYLELYSGLYYYKFYIPSTNSYTYDILNPNKVSDSFGGFNSVLEIPIQIHIKHPLLQSAQMKADIWWNRSEEEEKEGGVYRTISYGNLGVLAASSNRLSDSATVKRV</sequence>
<keyword evidence="4" id="KW-1185">Reference proteome</keyword>
<evidence type="ECO:0000256" key="1">
    <source>
        <dbReference type="SAM" id="MobiDB-lite"/>
    </source>
</evidence>
<dbReference type="InterPro" id="IPR032640">
    <property type="entry name" value="AMPK1_CBM"/>
</dbReference>
<reference evidence="3" key="1">
    <citation type="submission" date="2010-02" db="EMBL/GenBank/DDBJ databases">
        <title>Sequencing and annotation of the Blastocystis hominis genome.</title>
        <authorList>
            <person name="Wincker P."/>
        </authorList>
    </citation>
    <scope>NUCLEOTIDE SEQUENCE</scope>
    <source>
        <strain evidence="3">Singapore isolate B</strain>
    </source>
</reference>
<dbReference type="InterPro" id="IPR013783">
    <property type="entry name" value="Ig-like_fold"/>
</dbReference>
<dbReference type="Proteomes" id="UP000008312">
    <property type="component" value="Unassembled WGS sequence"/>
</dbReference>
<evidence type="ECO:0000313" key="4">
    <source>
        <dbReference type="Proteomes" id="UP000008312"/>
    </source>
</evidence>
<proteinExistence type="predicted"/>
<dbReference type="Gene3D" id="2.60.40.10">
    <property type="entry name" value="Immunoglobulins"/>
    <property type="match status" value="1"/>
</dbReference>
<dbReference type="InParanoid" id="D8M4M9"/>
<dbReference type="Pfam" id="PF16561">
    <property type="entry name" value="AMPK1_CBM"/>
    <property type="match status" value="1"/>
</dbReference>
<feature type="compositionally biased region" description="Basic and acidic residues" evidence="1">
    <location>
        <begin position="14"/>
        <end position="27"/>
    </location>
</feature>
<dbReference type="EMBL" id="FN668653">
    <property type="protein sequence ID" value="CBK23018.2"/>
    <property type="molecule type" value="Genomic_DNA"/>
</dbReference>
<accession>D8M4M9</accession>
<feature type="region of interest" description="Disordered" evidence="1">
    <location>
        <begin position="1"/>
        <end position="27"/>
    </location>
</feature>
<dbReference type="InterPro" id="IPR014756">
    <property type="entry name" value="Ig_E-set"/>
</dbReference>
<dbReference type="OrthoDB" id="10452754at2759"/>